<dbReference type="RefSeq" id="XP_016642337.1">
    <property type="nucleotide sequence ID" value="XM_016788021.1"/>
</dbReference>
<feature type="repeat" description="TPR" evidence="1">
    <location>
        <begin position="666"/>
        <end position="699"/>
    </location>
</feature>
<comment type="caution">
    <text evidence="4">The sequence shown here is derived from an EMBL/GenBank/DDBJ whole genome shotgun (WGS) entry which is preliminary data.</text>
</comment>
<dbReference type="PROSITE" id="PS50005">
    <property type="entry name" value="TPR"/>
    <property type="match status" value="2"/>
</dbReference>
<dbReference type="Pfam" id="PF14479">
    <property type="entry name" value="HeLo"/>
    <property type="match status" value="1"/>
</dbReference>
<dbReference type="VEuPathDB" id="FungiDB:SAPIO_CDS5759"/>
<dbReference type="Gene3D" id="1.20.120.1020">
    <property type="entry name" value="Prion-inhibition and propagation, HeLo domain"/>
    <property type="match status" value="1"/>
</dbReference>
<feature type="compositionally biased region" description="Acidic residues" evidence="2">
    <location>
        <begin position="270"/>
        <end position="279"/>
    </location>
</feature>
<reference evidence="4 5" key="1">
    <citation type="journal article" date="2014" name="Genome Announc.">
        <title>Draft genome sequence of the pathogenic fungus Scedosporium apiospermum.</title>
        <authorList>
            <person name="Vandeputte P."/>
            <person name="Ghamrawi S."/>
            <person name="Rechenmann M."/>
            <person name="Iltis A."/>
            <person name="Giraud S."/>
            <person name="Fleury M."/>
            <person name="Thornton C."/>
            <person name="Delhaes L."/>
            <person name="Meyer W."/>
            <person name="Papon N."/>
            <person name="Bouchara J.P."/>
        </authorList>
    </citation>
    <scope>NUCLEOTIDE SEQUENCE [LARGE SCALE GENOMIC DNA]</scope>
    <source>
        <strain evidence="4 5">IHEM 14462</strain>
    </source>
</reference>
<dbReference type="InterPro" id="IPR038305">
    <property type="entry name" value="HeLo_sf"/>
</dbReference>
<evidence type="ECO:0000313" key="5">
    <source>
        <dbReference type="Proteomes" id="UP000028545"/>
    </source>
</evidence>
<dbReference type="Gene3D" id="1.25.40.10">
    <property type="entry name" value="Tetratricopeptide repeat domain"/>
    <property type="match status" value="1"/>
</dbReference>
<gene>
    <name evidence="4" type="ORF">SAPIO_CDS5759</name>
</gene>
<dbReference type="AlphaFoldDB" id="A0A084G5C6"/>
<dbReference type="OMA" id="WPYINEV"/>
<dbReference type="GeneID" id="27724831"/>
<feature type="domain" description="Prion-inhibition and propagation HeLo" evidence="3">
    <location>
        <begin position="8"/>
        <end position="217"/>
    </location>
</feature>
<dbReference type="PANTHER" id="PTHR42345">
    <property type="entry name" value="TPR_REGION DOMAIN-CONTAINING PROTEIN"/>
    <property type="match status" value="1"/>
</dbReference>
<evidence type="ECO:0000259" key="3">
    <source>
        <dbReference type="Pfam" id="PF14479"/>
    </source>
</evidence>
<accession>A0A084G5C6</accession>
<evidence type="ECO:0000256" key="1">
    <source>
        <dbReference type="PROSITE-ProRule" id="PRU00339"/>
    </source>
</evidence>
<dbReference type="SUPFAM" id="SSF48452">
    <property type="entry name" value="TPR-like"/>
    <property type="match status" value="1"/>
</dbReference>
<protein>
    <recommendedName>
        <fullName evidence="3">Prion-inhibition and propagation HeLo domain-containing protein</fullName>
    </recommendedName>
</protein>
<dbReference type="Proteomes" id="UP000028545">
    <property type="component" value="Unassembled WGS sequence"/>
</dbReference>
<dbReference type="InterPro" id="IPR019734">
    <property type="entry name" value="TPR_rpt"/>
</dbReference>
<proteinExistence type="predicted"/>
<evidence type="ECO:0000256" key="2">
    <source>
        <dbReference type="SAM" id="MobiDB-lite"/>
    </source>
</evidence>
<dbReference type="InterPro" id="IPR011990">
    <property type="entry name" value="TPR-like_helical_dom_sf"/>
</dbReference>
<feature type="repeat" description="TPR" evidence="1">
    <location>
        <begin position="598"/>
        <end position="631"/>
    </location>
</feature>
<dbReference type="EMBL" id="JOWA01000099">
    <property type="protein sequence ID" value="KEZ42538.1"/>
    <property type="molecule type" value="Genomic_DNA"/>
</dbReference>
<dbReference type="KEGG" id="sapo:SAPIO_CDS5759"/>
<evidence type="ECO:0000313" key="4">
    <source>
        <dbReference type="EMBL" id="KEZ42538.1"/>
    </source>
</evidence>
<organism evidence="4 5">
    <name type="scientific">Pseudallescheria apiosperma</name>
    <name type="common">Scedosporium apiospermum</name>
    <dbReference type="NCBI Taxonomy" id="563466"/>
    <lineage>
        <taxon>Eukaryota</taxon>
        <taxon>Fungi</taxon>
        <taxon>Dikarya</taxon>
        <taxon>Ascomycota</taxon>
        <taxon>Pezizomycotina</taxon>
        <taxon>Sordariomycetes</taxon>
        <taxon>Hypocreomycetidae</taxon>
        <taxon>Microascales</taxon>
        <taxon>Microascaceae</taxon>
        <taxon>Scedosporium</taxon>
    </lineage>
</organism>
<dbReference type="OrthoDB" id="20872at2759"/>
<keyword evidence="5" id="KW-1185">Reference proteome</keyword>
<keyword evidence="1" id="KW-0802">TPR repeat</keyword>
<dbReference type="InterPro" id="IPR029498">
    <property type="entry name" value="HeLo_dom"/>
</dbReference>
<dbReference type="SMART" id="SM00028">
    <property type="entry name" value="TPR"/>
    <property type="match status" value="3"/>
</dbReference>
<sequence>MTDVAGLVVGVATLWQSCVQVYEVVDSTRQYGMEFELLNVKLAVERVRLICWGDAVGLGNIRTGRPSGEPGSNPDARLYREEVRSTTLRLLGCIQHVFENTDRLQGYYGLQPASPALTGGESQDLPLSQSQRILDGVFKRAYDNLRRIARERQRETPLVRKTVWAVRDRKKFEVLVAELRGFNDGLESLFPEAQLRAAEAMKSDINTALQVRELQLLQEATAGEHEPLSECASLRLEALGATESARTELLSKTRSENGSQATAENVVAEGQEDVDEEVPLDGRQSGEEEDELSKRLKEVELYVERKSVGALTLGLIGPSPGLARVSAHVYWDGDKRDASFSSYWDDQDKGFVSTTHTAFEMYKKKYMRKRSQDKYEPLDDEDYTLLDPESHAKFENLNPGTVTVEGYGLECWDFEKTKPREHTVMVSYAKLPEAPARKLLRRLNELQTEPGKFGWSPEKEELDLKEFVGTLGIVYYEPKYAQDRNRWVGDLYSLLNRTDIFADFTTASSVGLRWATPGDENCIGLWNFLRQIIIGRELAVRLKHLDGGMSYSGFTERILATLIISELWLKHVQIVLKDEKLLTDGVKGPETAEERAKAEDFKSKGNEALKKNEFQKALDLYTEAIKIDLGNTVYRCNRSAALLGLEKYEEAEEDAYVATQLDPKYAKAWSRLGMAMLKLGHGKRAKKAYERALQVAGKDATTQMHQGLAGAKKLITETVKAINSETDKEKQHGLESSFLDEDWEIVGKTPEFHSSIHEQQVEGLLVFAERMKWPYINEVRDYAEDIYSNLRAGEIININLHDWLYGTMLPGKWFSFKIMTALIFCTPSIDVNKVAVAPYYDCGLSLPTRSYWRVRTVLGRVLGCLPGVISLCGWIGPCPRVEFDPPVQGDKPRHIRIKTRRVALTDCNSDSDNAVIHIGSRYARQEATRIQPNEEVGSYLAEMRDPSNWVVPEPPVRDVGTCEIESIRLKRLALDINVAQNVAKGMLDDLGVELKTEYRASITFKMDNNESAVTYKLFTNPVFVTPPPCRPGPKGAHEVHIRELPRFQKNIWSIERLKDHTAEDSDDDEVMVINATGKGAEVLARAWCSERGKSAVIRRIGASGCGAMIVAGTKAPTLAGMEEEEGRWAPGTFG</sequence>
<feature type="region of interest" description="Disordered" evidence="2">
    <location>
        <begin position="249"/>
        <end position="292"/>
    </location>
</feature>
<name>A0A084G5C6_PSEDA</name>
<dbReference type="HOGENOM" id="CLU_011377_0_0_1"/>
<dbReference type="PANTHER" id="PTHR42345:SF2">
    <property type="entry name" value="HELICASE-LIKE PROTEIN"/>
    <property type="match status" value="1"/>
</dbReference>